<evidence type="ECO:0000313" key="2">
    <source>
        <dbReference type="Proteomes" id="UP001310022"/>
    </source>
</evidence>
<dbReference type="Proteomes" id="UP001310022">
    <property type="component" value="Unassembled WGS sequence"/>
</dbReference>
<proteinExistence type="predicted"/>
<organism evidence="1 2">
    <name type="scientific">Persicobacter diffluens</name>
    <dbReference type="NCBI Taxonomy" id="981"/>
    <lineage>
        <taxon>Bacteria</taxon>
        <taxon>Pseudomonadati</taxon>
        <taxon>Bacteroidota</taxon>
        <taxon>Cytophagia</taxon>
        <taxon>Cytophagales</taxon>
        <taxon>Persicobacteraceae</taxon>
        <taxon>Persicobacter</taxon>
    </lineage>
</organism>
<dbReference type="EMBL" id="BQKE01000001">
    <property type="protein sequence ID" value="GJM59726.1"/>
    <property type="molecule type" value="Genomic_DNA"/>
</dbReference>
<accession>A0AAN5AJR2</accession>
<gene>
    <name evidence="1" type="ORF">PEDI_02780</name>
</gene>
<protein>
    <submittedName>
        <fullName evidence="1">Uncharacterized protein</fullName>
    </submittedName>
</protein>
<keyword evidence="2" id="KW-1185">Reference proteome</keyword>
<reference evidence="1 2" key="1">
    <citation type="submission" date="2021-12" db="EMBL/GenBank/DDBJ databases">
        <title>Genome sequencing of bacteria with rrn-lacking chromosome and rrn-plasmid.</title>
        <authorList>
            <person name="Anda M."/>
            <person name="Iwasaki W."/>
        </authorList>
    </citation>
    <scope>NUCLEOTIDE SEQUENCE [LARGE SCALE GENOMIC DNA]</scope>
    <source>
        <strain evidence="1 2">NBRC 15940</strain>
    </source>
</reference>
<sequence>MEQVIYVLFFTSQFDYLKNGQKKSTILGWYLIFSKNY</sequence>
<name>A0AAN5AJR2_9BACT</name>
<dbReference type="AlphaFoldDB" id="A0AAN5AJR2"/>
<evidence type="ECO:0000313" key="1">
    <source>
        <dbReference type="EMBL" id="GJM59726.1"/>
    </source>
</evidence>
<comment type="caution">
    <text evidence="1">The sequence shown here is derived from an EMBL/GenBank/DDBJ whole genome shotgun (WGS) entry which is preliminary data.</text>
</comment>